<keyword evidence="4 6" id="KW-0520">NAD</keyword>
<dbReference type="InterPro" id="IPR023048">
    <property type="entry name" value="NADH:quinone_OxRdtase_FMN_depd"/>
</dbReference>
<accession>A0A0C2W688</accession>
<comment type="cofactor">
    <cofactor evidence="6">
        <name>FMN</name>
        <dbReference type="ChEBI" id="CHEBI:58210"/>
    </cofactor>
    <text evidence="6">Binds 1 FMN per subunit.</text>
</comment>
<evidence type="ECO:0000256" key="4">
    <source>
        <dbReference type="ARBA" id="ARBA00023027"/>
    </source>
</evidence>
<evidence type="ECO:0000256" key="1">
    <source>
        <dbReference type="ARBA" id="ARBA00022630"/>
    </source>
</evidence>
<name>A0A0C2W688_MYCCA</name>
<feature type="binding site" evidence="6">
    <location>
        <begin position="17"/>
        <end position="19"/>
    </location>
    <ligand>
        <name>FMN</name>
        <dbReference type="ChEBI" id="CHEBI:58210"/>
    </ligand>
</feature>
<evidence type="ECO:0000259" key="7">
    <source>
        <dbReference type="Pfam" id="PF02525"/>
    </source>
</evidence>
<dbReference type="PANTHER" id="PTHR43741">
    <property type="entry name" value="FMN-DEPENDENT NADH-AZOREDUCTASE 1"/>
    <property type="match status" value="1"/>
</dbReference>
<dbReference type="AlphaFoldDB" id="A0A0C2W688"/>
<organism evidence="8 9">
    <name type="scientific">Mycoplasma capricolum subsp. capricolum</name>
    <dbReference type="NCBI Taxonomy" id="40479"/>
    <lineage>
        <taxon>Bacteria</taxon>
        <taxon>Bacillati</taxon>
        <taxon>Mycoplasmatota</taxon>
        <taxon>Mollicutes</taxon>
        <taxon>Mycoplasmataceae</taxon>
        <taxon>Mycoplasma</taxon>
    </lineage>
</organism>
<comment type="catalytic activity">
    <reaction evidence="5">
        <text>N,N-dimethyl-1,4-phenylenediamine + anthranilate + 2 NAD(+) = 2-(4-dimethylaminophenyl)diazenylbenzoate + 2 NADH + 2 H(+)</text>
        <dbReference type="Rhea" id="RHEA:55872"/>
        <dbReference type="ChEBI" id="CHEBI:15378"/>
        <dbReference type="ChEBI" id="CHEBI:15783"/>
        <dbReference type="ChEBI" id="CHEBI:16567"/>
        <dbReference type="ChEBI" id="CHEBI:57540"/>
        <dbReference type="ChEBI" id="CHEBI:57945"/>
        <dbReference type="ChEBI" id="CHEBI:71579"/>
        <dbReference type="EC" id="1.7.1.17"/>
    </reaction>
    <physiologicalReaction direction="right-to-left" evidence="5">
        <dbReference type="Rhea" id="RHEA:55874"/>
    </physiologicalReaction>
</comment>
<dbReference type="GO" id="GO:0016652">
    <property type="term" value="F:oxidoreductase activity, acting on NAD(P)H as acceptor"/>
    <property type="evidence" value="ECO:0007669"/>
    <property type="project" value="UniProtKB-UniRule"/>
</dbReference>
<dbReference type="InterPro" id="IPR050104">
    <property type="entry name" value="FMN-dep_NADH:Q_OxRdtase_AzoR1"/>
</dbReference>
<evidence type="ECO:0000256" key="3">
    <source>
        <dbReference type="ARBA" id="ARBA00023002"/>
    </source>
</evidence>
<keyword evidence="1 6" id="KW-0285">Flavoprotein</keyword>
<comment type="catalytic activity">
    <reaction evidence="6">
        <text>2 a quinone + NADH + H(+) = 2 a 1,4-benzosemiquinone + NAD(+)</text>
        <dbReference type="Rhea" id="RHEA:65952"/>
        <dbReference type="ChEBI" id="CHEBI:15378"/>
        <dbReference type="ChEBI" id="CHEBI:57540"/>
        <dbReference type="ChEBI" id="CHEBI:57945"/>
        <dbReference type="ChEBI" id="CHEBI:132124"/>
        <dbReference type="ChEBI" id="CHEBI:134225"/>
    </reaction>
</comment>
<evidence type="ECO:0000313" key="9">
    <source>
        <dbReference type="Proteomes" id="UP000031975"/>
    </source>
</evidence>
<dbReference type="InterPro" id="IPR029039">
    <property type="entry name" value="Flavoprotein-like_sf"/>
</dbReference>
<dbReference type="HAMAP" id="MF_01216">
    <property type="entry name" value="Azoreductase_type1"/>
    <property type="match status" value="1"/>
</dbReference>
<dbReference type="PANTHER" id="PTHR43741:SF4">
    <property type="entry name" value="FMN-DEPENDENT NADH:QUINONE OXIDOREDUCTASE"/>
    <property type="match status" value="1"/>
</dbReference>
<sequence>MSKVLVLKTTAQADEVSNSVALTNRFLEEYKKFNPDDEIIIVDLNKDEVGTSILTSETFPTFYQQEVTKKYINLLKSVDKLVIACPMYNFSTPVTLKSFIDHVSVANETFSYKYSKKGDAIGLITNLKAQILGVQGAPLGWYPWGQHTQYVEGAMRFLGIEFNKTVLLAGVKVAPLLELTPAQRVETIIDEVIEAAKTF</sequence>
<protein>
    <recommendedName>
        <fullName evidence="6">FMN dependent NADH:quinone oxidoreductase</fullName>
        <ecNumber evidence="6">1.6.5.-</ecNumber>
    </recommendedName>
    <alternativeName>
        <fullName evidence="6">Azo-dye reductase</fullName>
    </alternativeName>
    <alternativeName>
        <fullName evidence="6">FMN-dependent NADH-azo compound oxidoreductase</fullName>
    </alternativeName>
    <alternativeName>
        <fullName evidence="6">FMN-dependent NADH-azoreductase</fullName>
        <ecNumber evidence="6">1.7.1.17</ecNumber>
    </alternativeName>
</protein>
<dbReference type="InterPro" id="IPR003680">
    <property type="entry name" value="Flavodoxin_fold"/>
</dbReference>
<evidence type="ECO:0000256" key="6">
    <source>
        <dbReference type="HAMAP-Rule" id="MF_01216"/>
    </source>
</evidence>
<dbReference type="EC" id="1.7.1.17" evidence="6"/>
<reference evidence="8 9" key="1">
    <citation type="submission" date="2015-01" db="EMBL/GenBank/DDBJ databases">
        <title>Draft Genome Sequence of Mycoplasma capricolum subsp. capricolum str. GM508D.</title>
        <authorList>
            <person name="Calcutt M.J."/>
            <person name="Foecking M.F."/>
        </authorList>
    </citation>
    <scope>NUCLEOTIDE SEQUENCE [LARGE SCALE GENOMIC DNA]</scope>
    <source>
        <strain evidence="8 9">GM508D</strain>
    </source>
</reference>
<comment type="caution">
    <text evidence="8">The sequence shown here is derived from an EMBL/GenBank/DDBJ whole genome shotgun (WGS) entry which is preliminary data.</text>
</comment>
<comment type="function">
    <text evidence="6">Quinone reductase that provides resistance to thiol-specific stress caused by electrophilic quinones.</text>
</comment>
<dbReference type="Proteomes" id="UP000031975">
    <property type="component" value="Unassembled WGS sequence"/>
</dbReference>
<evidence type="ECO:0000256" key="2">
    <source>
        <dbReference type="ARBA" id="ARBA00022643"/>
    </source>
</evidence>
<dbReference type="Gene3D" id="3.40.50.360">
    <property type="match status" value="1"/>
</dbReference>
<feature type="domain" description="Flavodoxin-like fold" evidence="7">
    <location>
        <begin position="2"/>
        <end position="172"/>
    </location>
</feature>
<comment type="function">
    <text evidence="6">Also exhibits azoreductase activity. Catalyzes the reductive cleavage of the azo bond in aromatic azo compounds to the corresponding amines.</text>
</comment>
<dbReference type="GO" id="GO:0009055">
    <property type="term" value="F:electron transfer activity"/>
    <property type="evidence" value="ECO:0007669"/>
    <property type="project" value="UniProtKB-UniRule"/>
</dbReference>
<comment type="caution">
    <text evidence="6">Lacks conserved residue(s) required for the propagation of feature annotation.</text>
</comment>
<gene>
    <name evidence="6 8" type="primary">azoR</name>
    <name evidence="8" type="ORF">MCGM508_01800</name>
</gene>
<evidence type="ECO:0000256" key="5">
    <source>
        <dbReference type="ARBA" id="ARBA00048542"/>
    </source>
</evidence>
<comment type="similarity">
    <text evidence="6">Belongs to the azoreductase type 1 family.</text>
</comment>
<dbReference type="SUPFAM" id="SSF52218">
    <property type="entry name" value="Flavoproteins"/>
    <property type="match status" value="1"/>
</dbReference>
<feature type="binding site" evidence="6">
    <location>
        <begin position="87"/>
        <end position="90"/>
    </location>
    <ligand>
        <name>FMN</name>
        <dbReference type="ChEBI" id="CHEBI:58210"/>
    </ligand>
</feature>
<proteinExistence type="inferred from homology"/>
<dbReference type="GO" id="GO:0016655">
    <property type="term" value="F:oxidoreductase activity, acting on NAD(P)H, quinone or similar compound as acceptor"/>
    <property type="evidence" value="ECO:0007669"/>
    <property type="project" value="InterPro"/>
</dbReference>
<dbReference type="GO" id="GO:0010181">
    <property type="term" value="F:FMN binding"/>
    <property type="evidence" value="ECO:0007669"/>
    <property type="project" value="UniProtKB-UniRule"/>
</dbReference>
<dbReference type="NCBIfam" id="NF002370">
    <property type="entry name" value="PRK01355.1"/>
    <property type="match status" value="1"/>
</dbReference>
<keyword evidence="3 6" id="KW-0560">Oxidoreductase</keyword>
<dbReference type="RefSeq" id="WP_041159700.1">
    <property type="nucleotide sequence ID" value="NZ_CP144001.1"/>
</dbReference>
<dbReference type="EMBL" id="JXQB01000001">
    <property type="protein sequence ID" value="KIM13807.1"/>
    <property type="molecule type" value="Genomic_DNA"/>
</dbReference>
<comment type="subunit">
    <text evidence="6">Homodimer.</text>
</comment>
<evidence type="ECO:0000313" key="8">
    <source>
        <dbReference type="EMBL" id="KIM13807.1"/>
    </source>
</evidence>
<dbReference type="Pfam" id="PF02525">
    <property type="entry name" value="Flavodoxin_2"/>
    <property type="match status" value="1"/>
</dbReference>
<keyword evidence="2 6" id="KW-0288">FMN</keyword>
<dbReference type="EC" id="1.6.5.-" evidence="6"/>